<dbReference type="PROSITE" id="PS51916">
    <property type="entry name" value="DEUBAD"/>
    <property type="match status" value="1"/>
</dbReference>
<gene>
    <name evidence="6" type="ORF">CJ030_MR0G003969</name>
    <name evidence="7" type="ORF">CJ030_MR0G003971</name>
</gene>
<evidence type="ECO:0000313" key="7">
    <source>
        <dbReference type="EMBL" id="KAB1201351.1"/>
    </source>
</evidence>
<evidence type="ECO:0000256" key="4">
    <source>
        <dbReference type="SAM" id="MobiDB-lite"/>
    </source>
</evidence>
<evidence type="ECO:0000313" key="8">
    <source>
        <dbReference type="Proteomes" id="UP000516437"/>
    </source>
</evidence>
<dbReference type="AlphaFoldDB" id="A0A6A1UM59"/>
<keyword evidence="2" id="KW-0539">Nucleus</keyword>
<dbReference type="InterPro" id="IPR044867">
    <property type="entry name" value="DEUBAD_dom"/>
</dbReference>
<dbReference type="GO" id="GO:0031011">
    <property type="term" value="C:Ino80 complex"/>
    <property type="evidence" value="ECO:0007669"/>
    <property type="project" value="InterPro"/>
</dbReference>
<dbReference type="PANTHER" id="PTHR13052:SF2">
    <property type="entry name" value="NUCLEAR FACTOR KAPPA-B-BINDING PROTEIN"/>
    <property type="match status" value="1"/>
</dbReference>
<evidence type="ECO:0000313" key="6">
    <source>
        <dbReference type="EMBL" id="KAB1201349.1"/>
    </source>
</evidence>
<dbReference type="Proteomes" id="UP000516437">
    <property type="component" value="Unassembled WGS sequence"/>
</dbReference>
<dbReference type="EMBL" id="RXIC02000073">
    <property type="protein sequence ID" value="KAB1201351.1"/>
    <property type="molecule type" value="Genomic_DNA"/>
</dbReference>
<dbReference type="EMBL" id="RXIC02000073">
    <property type="protein sequence ID" value="KAB1201349.1"/>
    <property type="molecule type" value="Genomic_DNA"/>
</dbReference>
<feature type="compositionally biased region" description="Polar residues" evidence="4">
    <location>
        <begin position="431"/>
        <end position="508"/>
    </location>
</feature>
<feature type="region of interest" description="Disordered" evidence="4">
    <location>
        <begin position="190"/>
        <end position="217"/>
    </location>
</feature>
<name>A0A6A1UM59_9ROSI</name>
<reference evidence="7" key="3">
    <citation type="submission" date="2019-09" db="EMBL/GenBank/DDBJ databases">
        <authorList>
            <person name="Gao Z."/>
        </authorList>
    </citation>
    <scope>NUCLEOTIDE SEQUENCE</scope>
    <source>
        <tissue evidence="7">Leaves</tissue>
    </source>
</reference>
<feature type="region of interest" description="Disordered" evidence="4">
    <location>
        <begin position="1"/>
        <end position="39"/>
    </location>
</feature>
<feature type="domain" description="DEUBAD" evidence="5">
    <location>
        <begin position="90"/>
        <end position="200"/>
    </location>
</feature>
<dbReference type="InterPro" id="IPR024867">
    <property type="entry name" value="NFRKB"/>
</dbReference>
<reference evidence="7" key="1">
    <citation type="submission" date="2018-07" db="EMBL/GenBank/DDBJ databases">
        <authorList>
            <person name="Gao Z.-S."/>
            <person name="Jia H.-M."/>
            <person name="Jia H.-J."/>
            <person name="Cai Q.-L."/>
            <person name="Wang Y."/>
            <person name="Zhao H.-B."/>
        </authorList>
    </citation>
    <scope>NUCLEOTIDE SEQUENCE</scope>
    <source>
        <tissue evidence="7">Leaves</tissue>
    </source>
</reference>
<keyword evidence="3" id="KW-0175">Coiled coil</keyword>
<dbReference type="PANTHER" id="PTHR13052">
    <property type="entry name" value="NFRKB-RELATED"/>
    <property type="match status" value="1"/>
</dbReference>
<evidence type="ECO:0000256" key="3">
    <source>
        <dbReference type="SAM" id="Coils"/>
    </source>
</evidence>
<reference evidence="7 8" key="2">
    <citation type="journal article" date="2019" name="Plant Biotechnol. J.">
        <title>The red bayberry genome and genetic basis of sex determination.</title>
        <authorList>
            <person name="Jia H.M."/>
            <person name="Jia H.J."/>
            <person name="Cai Q.L."/>
            <person name="Wang Y."/>
            <person name="Zhao H.B."/>
            <person name="Yang W.F."/>
            <person name="Wang G.Y."/>
            <person name="Li Y.H."/>
            <person name="Zhan D.L."/>
            <person name="Shen Y.T."/>
            <person name="Niu Q.F."/>
            <person name="Chang L."/>
            <person name="Qiu J."/>
            <person name="Zhao L."/>
            <person name="Xie H.B."/>
            <person name="Fu W.Y."/>
            <person name="Jin J."/>
            <person name="Li X.W."/>
            <person name="Jiao Y."/>
            <person name="Zhou C.C."/>
            <person name="Tu T."/>
            <person name="Chai C.Y."/>
            <person name="Gao J.L."/>
            <person name="Fan L.J."/>
            <person name="van de Weg E."/>
            <person name="Wang J.Y."/>
            <person name="Gao Z.S."/>
        </authorList>
    </citation>
    <scope>NUCLEOTIDE SEQUENCE [LARGE SCALE GENOMIC DNA]</scope>
    <source>
        <tissue evidence="7">Leaves</tissue>
    </source>
</reference>
<evidence type="ECO:0000259" key="5">
    <source>
        <dbReference type="PROSITE" id="PS51916"/>
    </source>
</evidence>
<accession>A0A6A1UM59</accession>
<feature type="coiled-coil region" evidence="3">
    <location>
        <begin position="592"/>
        <end position="619"/>
    </location>
</feature>
<comment type="caution">
    <text evidence="7">The sequence shown here is derived from an EMBL/GenBank/DDBJ whole genome shotgun (WGS) entry which is preliminary data.</text>
</comment>
<feature type="region of interest" description="Disordered" evidence="4">
    <location>
        <begin position="420"/>
        <end position="537"/>
    </location>
</feature>
<feature type="compositionally biased region" description="Basic and acidic residues" evidence="4">
    <location>
        <begin position="190"/>
        <end position="209"/>
    </location>
</feature>
<proteinExistence type="predicted"/>
<evidence type="ECO:0000256" key="2">
    <source>
        <dbReference type="ARBA" id="ARBA00023242"/>
    </source>
</evidence>
<comment type="subcellular location">
    <subcellularLocation>
        <location evidence="1">Nucleus</location>
    </subcellularLocation>
</comment>
<protein>
    <submittedName>
        <fullName evidence="7">Nuclear factor related to kappa-B-binding protein</fullName>
    </submittedName>
</protein>
<evidence type="ECO:0000256" key="1">
    <source>
        <dbReference type="ARBA" id="ARBA00004123"/>
    </source>
</evidence>
<dbReference type="OrthoDB" id="70874at2759"/>
<dbReference type="CDD" id="cd21865">
    <property type="entry name" value="DEUBAD_NFRKB"/>
    <property type="match status" value="1"/>
</dbReference>
<keyword evidence="8" id="KW-1185">Reference proteome</keyword>
<organism evidence="7 8">
    <name type="scientific">Morella rubra</name>
    <name type="common">Chinese bayberry</name>
    <dbReference type="NCBI Taxonomy" id="262757"/>
    <lineage>
        <taxon>Eukaryota</taxon>
        <taxon>Viridiplantae</taxon>
        <taxon>Streptophyta</taxon>
        <taxon>Embryophyta</taxon>
        <taxon>Tracheophyta</taxon>
        <taxon>Spermatophyta</taxon>
        <taxon>Magnoliopsida</taxon>
        <taxon>eudicotyledons</taxon>
        <taxon>Gunneridae</taxon>
        <taxon>Pentapetalae</taxon>
        <taxon>rosids</taxon>
        <taxon>fabids</taxon>
        <taxon>Fagales</taxon>
        <taxon>Myricaceae</taxon>
        <taxon>Morella</taxon>
    </lineage>
</organism>
<sequence>MAADQRRKRLNGASIRGSSSRQQHRVKRTNLGSPHNDSDMKSHISLEWDGYQKRVVAKREQIGIIWRDLRPFNDSVPHHQNTVADVFAIPREIFELENLAEVLSPEVWQSHLSDKDRNSLMELLPRGLEPEEVVQALFSGENFHFGNPFLKGASLCSGSLHPDAIRRREECLKIEKRTYYSNLQKYHNESRNGLEKRIPSHGNESRSADPEEDFTATSESCSWAADDKACSSDNQNASVIKDPVLLKRVSAKCFMKDDGTNIWVAPDDARNLGAGSRNGDKLQKRNIHHSDGAKYMSYFKISKKQHELVKNMKQSGKSIQSRSLNRVLGNLDSFHVQPYEVFVEEEQEKLHQHWSQLANKVLPLAFANWRELQFQRRLMTDSLGQELKDKLKSPLEVEDNENLEGMHQDANRNKLLSNLSTTEDDEEDVPSSPQTEESDPCSPQNQESIRGSPQNQESVPGSPQNQESLLASPRNQDSTLGSPQNQESTPCSPQNESPQQISSLSSGHEINPMDMDSENNHIMSKSDNAPGDESEYSGNFNTAVVAVSQGVPLTSGDDIWPAVSMQHSYFDSTASHDFTAASGLPLGCSQVNEQQRAHLVDLESDLQVEETEKDILHRQSGEFSFSSYPNQDRNELLQSLFKSQEMSYHQEQKQKGLEFQPPNNSLMENGQFSHHFHEQPLQSLPLEQEQKRHNEVYMQRNISGNLYSEGVRFLIPRQEQLAPVNMQDLTVNTVRMSAPLQSGLNGGELLSQNWFSGEHQVHGGWTGSDVASVQSQSIVSGSGADQNLLHILSHCNQLRPSGPYASVGSAEQFSALRNYGMAGGGAPRIGNVLPQASHALDYLSGREAATSMMPDDMGWMSLPHQSSVLHDSMGKPYLRSWNN</sequence>
<feature type="compositionally biased region" description="Basic residues" evidence="4">
    <location>
        <begin position="1"/>
        <end position="10"/>
    </location>
</feature>